<protein>
    <submittedName>
        <fullName evidence="2">Uncharacterized protein</fullName>
    </submittedName>
</protein>
<reference evidence="2 3" key="1">
    <citation type="journal article" date="2021" name="Commun. Biol.">
        <title>The genome of Shorea leprosula (Dipterocarpaceae) highlights the ecological relevance of drought in aseasonal tropical rainforests.</title>
        <authorList>
            <person name="Ng K.K.S."/>
            <person name="Kobayashi M.J."/>
            <person name="Fawcett J.A."/>
            <person name="Hatakeyama M."/>
            <person name="Paape T."/>
            <person name="Ng C.H."/>
            <person name="Ang C.C."/>
            <person name="Tnah L.H."/>
            <person name="Lee C.T."/>
            <person name="Nishiyama T."/>
            <person name="Sese J."/>
            <person name="O'Brien M.J."/>
            <person name="Copetti D."/>
            <person name="Mohd Noor M.I."/>
            <person name="Ong R.C."/>
            <person name="Putra M."/>
            <person name="Sireger I.Z."/>
            <person name="Indrioko S."/>
            <person name="Kosugi Y."/>
            <person name="Izuno A."/>
            <person name="Isagi Y."/>
            <person name="Lee S.L."/>
            <person name="Shimizu K.K."/>
        </authorList>
    </citation>
    <scope>NUCLEOTIDE SEQUENCE [LARGE SCALE GENOMIC DNA]</scope>
    <source>
        <strain evidence="2">214</strain>
    </source>
</reference>
<evidence type="ECO:0000313" key="2">
    <source>
        <dbReference type="EMBL" id="GKV12942.1"/>
    </source>
</evidence>
<evidence type="ECO:0000313" key="3">
    <source>
        <dbReference type="Proteomes" id="UP001054252"/>
    </source>
</evidence>
<gene>
    <name evidence="2" type="ORF">SLEP1_g24025</name>
</gene>
<sequence length="37" mass="4503">MESESEDDGRFNMWFWKMPFWLLMISAFSGFFGLPHQ</sequence>
<dbReference type="Proteomes" id="UP001054252">
    <property type="component" value="Unassembled WGS sequence"/>
</dbReference>
<proteinExistence type="predicted"/>
<evidence type="ECO:0000256" key="1">
    <source>
        <dbReference type="SAM" id="Phobius"/>
    </source>
</evidence>
<comment type="caution">
    <text evidence="2">The sequence shown here is derived from an EMBL/GenBank/DDBJ whole genome shotgun (WGS) entry which is preliminary data.</text>
</comment>
<feature type="transmembrane region" description="Helical" evidence="1">
    <location>
        <begin position="14"/>
        <end position="34"/>
    </location>
</feature>
<keyword evidence="1" id="KW-0812">Transmembrane</keyword>
<keyword evidence="1" id="KW-0472">Membrane</keyword>
<dbReference type="EMBL" id="BPVZ01000037">
    <property type="protein sequence ID" value="GKV12942.1"/>
    <property type="molecule type" value="Genomic_DNA"/>
</dbReference>
<name>A0AAV5JHB2_9ROSI</name>
<accession>A0AAV5JHB2</accession>
<keyword evidence="3" id="KW-1185">Reference proteome</keyword>
<dbReference type="AlphaFoldDB" id="A0AAV5JHB2"/>
<keyword evidence="1" id="KW-1133">Transmembrane helix</keyword>
<organism evidence="2 3">
    <name type="scientific">Rubroshorea leprosula</name>
    <dbReference type="NCBI Taxonomy" id="152421"/>
    <lineage>
        <taxon>Eukaryota</taxon>
        <taxon>Viridiplantae</taxon>
        <taxon>Streptophyta</taxon>
        <taxon>Embryophyta</taxon>
        <taxon>Tracheophyta</taxon>
        <taxon>Spermatophyta</taxon>
        <taxon>Magnoliopsida</taxon>
        <taxon>eudicotyledons</taxon>
        <taxon>Gunneridae</taxon>
        <taxon>Pentapetalae</taxon>
        <taxon>rosids</taxon>
        <taxon>malvids</taxon>
        <taxon>Malvales</taxon>
        <taxon>Dipterocarpaceae</taxon>
        <taxon>Rubroshorea</taxon>
    </lineage>
</organism>